<gene>
    <name evidence="11" type="primary">nadD</name>
    <name evidence="13" type="ORF">C7T94_01980</name>
</gene>
<name>A0A2T3HR29_9SPHI</name>
<dbReference type="OrthoDB" id="5295945at2"/>
<evidence type="ECO:0000313" key="14">
    <source>
        <dbReference type="Proteomes" id="UP000240912"/>
    </source>
</evidence>
<evidence type="ECO:0000256" key="10">
    <source>
        <dbReference type="ARBA" id="ARBA00048721"/>
    </source>
</evidence>
<dbReference type="RefSeq" id="WP_107213137.1">
    <property type="nucleotide sequence ID" value="NZ_KZ686268.1"/>
</dbReference>
<keyword evidence="5 11" id="KW-0808">Transferase</keyword>
<feature type="domain" description="Cytidyltransferase-like" evidence="12">
    <location>
        <begin position="4"/>
        <end position="162"/>
    </location>
</feature>
<evidence type="ECO:0000313" key="13">
    <source>
        <dbReference type="EMBL" id="PST84915.1"/>
    </source>
</evidence>
<dbReference type="EMBL" id="PYLS01000001">
    <property type="protein sequence ID" value="PST84915.1"/>
    <property type="molecule type" value="Genomic_DNA"/>
</dbReference>
<dbReference type="SUPFAM" id="SSF52374">
    <property type="entry name" value="Nucleotidylyl transferase"/>
    <property type="match status" value="1"/>
</dbReference>
<keyword evidence="7 11" id="KW-0547">Nucleotide-binding</keyword>
<dbReference type="EC" id="2.7.7.18" evidence="11"/>
<keyword evidence="14" id="KW-1185">Reference proteome</keyword>
<evidence type="ECO:0000256" key="4">
    <source>
        <dbReference type="ARBA" id="ARBA00022642"/>
    </source>
</evidence>
<evidence type="ECO:0000256" key="2">
    <source>
        <dbReference type="ARBA" id="ARBA00005019"/>
    </source>
</evidence>
<comment type="pathway">
    <text evidence="2 11">Cofactor biosynthesis; NAD(+) biosynthesis; deamido-NAD(+) from nicotinate D-ribonucleotide: step 1/1.</text>
</comment>
<dbReference type="InterPro" id="IPR004821">
    <property type="entry name" value="Cyt_trans-like"/>
</dbReference>
<dbReference type="PANTHER" id="PTHR39321">
    <property type="entry name" value="NICOTINATE-NUCLEOTIDE ADENYLYLTRANSFERASE-RELATED"/>
    <property type="match status" value="1"/>
</dbReference>
<organism evidence="13 14">
    <name type="scientific">Pedobacter yulinensis</name>
    <dbReference type="NCBI Taxonomy" id="2126353"/>
    <lineage>
        <taxon>Bacteria</taxon>
        <taxon>Pseudomonadati</taxon>
        <taxon>Bacteroidota</taxon>
        <taxon>Sphingobacteriia</taxon>
        <taxon>Sphingobacteriales</taxon>
        <taxon>Sphingobacteriaceae</taxon>
        <taxon>Pedobacter</taxon>
    </lineage>
</organism>
<keyword evidence="8 11" id="KW-0067">ATP-binding</keyword>
<dbReference type="NCBIfam" id="NF000840">
    <property type="entry name" value="PRK00071.1-3"/>
    <property type="match status" value="1"/>
</dbReference>
<dbReference type="Proteomes" id="UP000240912">
    <property type="component" value="Unassembled WGS sequence"/>
</dbReference>
<evidence type="ECO:0000256" key="6">
    <source>
        <dbReference type="ARBA" id="ARBA00022695"/>
    </source>
</evidence>
<dbReference type="NCBIfam" id="TIGR00125">
    <property type="entry name" value="cyt_tran_rel"/>
    <property type="match status" value="1"/>
</dbReference>
<protein>
    <recommendedName>
        <fullName evidence="11">Probable nicotinate-nucleotide adenylyltransferase</fullName>
        <ecNumber evidence="11">2.7.7.18</ecNumber>
    </recommendedName>
    <alternativeName>
        <fullName evidence="11">Deamido-NAD(+) diphosphorylase</fullName>
    </alternativeName>
    <alternativeName>
        <fullName evidence="11">Deamido-NAD(+) pyrophosphorylase</fullName>
    </alternativeName>
    <alternativeName>
        <fullName evidence="11">Nicotinate mononucleotide adenylyltransferase</fullName>
        <shortName evidence="11">NaMN adenylyltransferase</shortName>
    </alternativeName>
</protein>
<dbReference type="NCBIfam" id="TIGR00482">
    <property type="entry name" value="nicotinate (nicotinamide) nucleotide adenylyltransferase"/>
    <property type="match status" value="1"/>
</dbReference>
<comment type="catalytic activity">
    <reaction evidence="10 11">
        <text>nicotinate beta-D-ribonucleotide + ATP + H(+) = deamido-NAD(+) + diphosphate</text>
        <dbReference type="Rhea" id="RHEA:22860"/>
        <dbReference type="ChEBI" id="CHEBI:15378"/>
        <dbReference type="ChEBI" id="CHEBI:30616"/>
        <dbReference type="ChEBI" id="CHEBI:33019"/>
        <dbReference type="ChEBI" id="CHEBI:57502"/>
        <dbReference type="ChEBI" id="CHEBI:58437"/>
        <dbReference type="EC" id="2.7.7.18"/>
    </reaction>
</comment>
<dbReference type="HAMAP" id="MF_00244">
    <property type="entry name" value="NaMN_adenylyltr"/>
    <property type="match status" value="1"/>
</dbReference>
<evidence type="ECO:0000259" key="12">
    <source>
        <dbReference type="Pfam" id="PF01467"/>
    </source>
</evidence>
<dbReference type="PANTHER" id="PTHR39321:SF3">
    <property type="entry name" value="PHOSPHOPANTETHEINE ADENYLYLTRANSFERASE"/>
    <property type="match status" value="1"/>
</dbReference>
<keyword evidence="4 11" id="KW-0662">Pyridine nucleotide biosynthesis</keyword>
<comment type="caution">
    <text evidence="13">The sequence shown here is derived from an EMBL/GenBank/DDBJ whole genome shotgun (WGS) entry which is preliminary data.</text>
</comment>
<evidence type="ECO:0000256" key="7">
    <source>
        <dbReference type="ARBA" id="ARBA00022741"/>
    </source>
</evidence>
<dbReference type="UniPathway" id="UPA00253">
    <property type="reaction ID" value="UER00332"/>
</dbReference>
<dbReference type="CDD" id="cd02165">
    <property type="entry name" value="NMNAT"/>
    <property type="match status" value="1"/>
</dbReference>
<dbReference type="InterPro" id="IPR005248">
    <property type="entry name" value="NadD/NMNAT"/>
</dbReference>
<dbReference type="Gene3D" id="3.40.50.620">
    <property type="entry name" value="HUPs"/>
    <property type="match status" value="1"/>
</dbReference>
<evidence type="ECO:0000256" key="5">
    <source>
        <dbReference type="ARBA" id="ARBA00022679"/>
    </source>
</evidence>
<accession>A0A2T3HR29</accession>
<dbReference type="GO" id="GO:0005524">
    <property type="term" value="F:ATP binding"/>
    <property type="evidence" value="ECO:0007669"/>
    <property type="project" value="UniProtKB-KW"/>
</dbReference>
<proteinExistence type="inferred from homology"/>
<evidence type="ECO:0000256" key="9">
    <source>
        <dbReference type="ARBA" id="ARBA00023027"/>
    </source>
</evidence>
<reference evidence="13 14" key="1">
    <citation type="submission" date="2018-03" db="EMBL/GenBank/DDBJ databases">
        <authorList>
            <person name="Keele B.F."/>
        </authorList>
    </citation>
    <scope>NUCLEOTIDE SEQUENCE [LARGE SCALE GENOMIC DNA]</scope>
    <source>
        <strain evidence="13 14">YL28-9</strain>
    </source>
</reference>
<dbReference type="InterPro" id="IPR014729">
    <property type="entry name" value="Rossmann-like_a/b/a_fold"/>
</dbReference>
<dbReference type="AlphaFoldDB" id="A0A2T3HR29"/>
<evidence type="ECO:0000256" key="8">
    <source>
        <dbReference type="ARBA" id="ARBA00022840"/>
    </source>
</evidence>
<dbReference type="Pfam" id="PF01467">
    <property type="entry name" value="CTP_transf_like"/>
    <property type="match status" value="1"/>
</dbReference>
<evidence type="ECO:0000256" key="11">
    <source>
        <dbReference type="HAMAP-Rule" id="MF_00244"/>
    </source>
</evidence>
<sequence>MIGLFFGSFNPVHQGHLIIASYMANHTELEEVWFVVSPQNPLKERRGLAGMYDRLEMVNLATEGAAGIRVSDIEFKLPQPSYTVDTLIHLSEKYPNKSFALIMGSDNLVSLHKWKNYDVLLRDYRVFVYPRPGFDAAEWKAHPSVTLTDTPLMEISSSFIRKSIAENKSIRFFVPDRVIEFMDSKNMYR</sequence>
<keyword evidence="6 11" id="KW-0548">Nucleotidyltransferase</keyword>
<evidence type="ECO:0000256" key="1">
    <source>
        <dbReference type="ARBA" id="ARBA00002324"/>
    </source>
</evidence>
<comment type="similarity">
    <text evidence="3 11">Belongs to the NadD family.</text>
</comment>
<dbReference type="GO" id="GO:0004515">
    <property type="term" value="F:nicotinate-nucleotide adenylyltransferase activity"/>
    <property type="evidence" value="ECO:0007669"/>
    <property type="project" value="UniProtKB-UniRule"/>
</dbReference>
<keyword evidence="9 11" id="KW-0520">NAD</keyword>
<evidence type="ECO:0000256" key="3">
    <source>
        <dbReference type="ARBA" id="ARBA00009014"/>
    </source>
</evidence>
<comment type="function">
    <text evidence="1 11">Catalyzes the reversible adenylation of nicotinate mononucleotide (NaMN) to nicotinic acid adenine dinucleotide (NaAD).</text>
</comment>
<dbReference type="GO" id="GO:0009435">
    <property type="term" value="P:NAD+ biosynthetic process"/>
    <property type="evidence" value="ECO:0007669"/>
    <property type="project" value="UniProtKB-UniRule"/>
</dbReference>